<evidence type="ECO:0000256" key="1">
    <source>
        <dbReference type="SAM" id="Phobius"/>
    </source>
</evidence>
<dbReference type="AlphaFoldDB" id="A0A7R9QZ13"/>
<accession>A0A7R9QZ13</accession>
<dbReference type="Proteomes" id="UP000728032">
    <property type="component" value="Unassembled WGS sequence"/>
</dbReference>
<name>A0A7R9QZ13_9ACAR</name>
<reference evidence="2" key="1">
    <citation type="submission" date="2020-11" db="EMBL/GenBank/DDBJ databases">
        <authorList>
            <person name="Tran Van P."/>
        </authorList>
    </citation>
    <scope>NUCLEOTIDE SEQUENCE</scope>
</reference>
<feature type="transmembrane region" description="Helical" evidence="1">
    <location>
        <begin position="43"/>
        <end position="61"/>
    </location>
</feature>
<keyword evidence="3" id="KW-1185">Reference proteome</keyword>
<dbReference type="EMBL" id="CAJPVJ010030770">
    <property type="protein sequence ID" value="CAG2180220.1"/>
    <property type="molecule type" value="Genomic_DNA"/>
</dbReference>
<organism evidence="2">
    <name type="scientific">Oppiella nova</name>
    <dbReference type="NCBI Taxonomy" id="334625"/>
    <lineage>
        <taxon>Eukaryota</taxon>
        <taxon>Metazoa</taxon>
        <taxon>Ecdysozoa</taxon>
        <taxon>Arthropoda</taxon>
        <taxon>Chelicerata</taxon>
        <taxon>Arachnida</taxon>
        <taxon>Acari</taxon>
        <taxon>Acariformes</taxon>
        <taxon>Sarcoptiformes</taxon>
        <taxon>Oribatida</taxon>
        <taxon>Brachypylina</taxon>
        <taxon>Oppioidea</taxon>
        <taxon>Oppiidae</taxon>
        <taxon>Oppiella</taxon>
    </lineage>
</organism>
<dbReference type="EMBL" id="OC945595">
    <property type="protein sequence ID" value="CAD7663083.1"/>
    <property type="molecule type" value="Genomic_DNA"/>
</dbReference>
<evidence type="ECO:0000313" key="3">
    <source>
        <dbReference type="Proteomes" id="UP000728032"/>
    </source>
</evidence>
<dbReference type="OrthoDB" id="6478238at2759"/>
<evidence type="ECO:0000313" key="2">
    <source>
        <dbReference type="EMBL" id="CAD7663083.1"/>
    </source>
</evidence>
<keyword evidence="1" id="KW-1133">Transmembrane helix</keyword>
<sequence>MAIESTGLMGAYRESYCLCMTYCVITCFLSILSLGEVFVNPRYIGSLVYNLCLACLAYSLAMDCKENRKGLPVRIVYSNGVNNPFTRSDEPSTQNSTKNLTYALV</sequence>
<gene>
    <name evidence="2" type="ORF">ONB1V03_LOCUS19643</name>
</gene>
<keyword evidence="1" id="KW-0812">Transmembrane</keyword>
<feature type="transmembrane region" description="Helical" evidence="1">
    <location>
        <begin position="16"/>
        <end position="37"/>
    </location>
</feature>
<proteinExistence type="predicted"/>
<keyword evidence="1" id="KW-0472">Membrane</keyword>
<protein>
    <submittedName>
        <fullName evidence="2">Uncharacterized protein</fullName>
    </submittedName>
</protein>